<comment type="function">
    <text evidence="6">A probable RNA chaperone. Forms a complex with KhpA which binds to cellular RNA and controls its expression. Plays a role in peptidoglycan (PG) homeostasis and cell length regulation.</text>
</comment>
<organism evidence="8 9">
    <name type="scientific">Paenibacillus lacisoli</name>
    <dbReference type="NCBI Taxonomy" id="3064525"/>
    <lineage>
        <taxon>Bacteria</taxon>
        <taxon>Bacillati</taxon>
        <taxon>Bacillota</taxon>
        <taxon>Bacilli</taxon>
        <taxon>Bacillales</taxon>
        <taxon>Paenibacillaceae</taxon>
        <taxon>Paenibacillus</taxon>
    </lineage>
</organism>
<comment type="caution">
    <text evidence="8">The sequence shown here is derived from an EMBL/GenBank/DDBJ whole genome shotgun (WGS) entry which is preliminary data.</text>
</comment>
<name>A0ABT9CEN8_9BACL</name>
<dbReference type="InterPro" id="IPR032782">
    <property type="entry name" value="KhpB_N"/>
</dbReference>
<evidence type="ECO:0000256" key="4">
    <source>
        <dbReference type="ARBA" id="ARBA00023186"/>
    </source>
</evidence>
<evidence type="ECO:0000259" key="7">
    <source>
        <dbReference type="PROSITE" id="PS51061"/>
    </source>
</evidence>
<evidence type="ECO:0000256" key="1">
    <source>
        <dbReference type="ARBA" id="ARBA00022490"/>
    </source>
</evidence>
<dbReference type="InterPro" id="IPR034079">
    <property type="entry name" value="R3H_KhpB"/>
</dbReference>
<evidence type="ECO:0000256" key="3">
    <source>
        <dbReference type="ARBA" id="ARBA00022960"/>
    </source>
</evidence>
<dbReference type="InterPro" id="IPR001374">
    <property type="entry name" value="R3H_dom"/>
</dbReference>
<dbReference type="Proteomes" id="UP001240171">
    <property type="component" value="Unassembled WGS sequence"/>
</dbReference>
<accession>A0ABT9CEN8</accession>
<keyword evidence="2 6" id="KW-0694">RNA-binding</keyword>
<dbReference type="InterPro" id="IPR038008">
    <property type="entry name" value="Jag_KH"/>
</dbReference>
<dbReference type="SUPFAM" id="SSF82708">
    <property type="entry name" value="R3H domain"/>
    <property type="match status" value="1"/>
</dbReference>
<dbReference type="CDD" id="cd02644">
    <property type="entry name" value="R3H_jag"/>
    <property type="match status" value="1"/>
</dbReference>
<dbReference type="PROSITE" id="PS51061">
    <property type="entry name" value="R3H"/>
    <property type="match status" value="1"/>
</dbReference>
<dbReference type="HAMAP" id="MF_00867">
    <property type="entry name" value="KhpB"/>
    <property type="match status" value="1"/>
</dbReference>
<evidence type="ECO:0000313" key="8">
    <source>
        <dbReference type="EMBL" id="MDO7906161.1"/>
    </source>
</evidence>
<dbReference type="Pfam" id="PF14804">
    <property type="entry name" value="Jag_N"/>
    <property type="match status" value="1"/>
</dbReference>
<dbReference type="Gene3D" id="3.30.1370.50">
    <property type="entry name" value="R3H-like domain"/>
    <property type="match status" value="1"/>
</dbReference>
<dbReference type="PANTHER" id="PTHR35800">
    <property type="entry name" value="PROTEIN JAG"/>
    <property type="match status" value="1"/>
</dbReference>
<dbReference type="SMART" id="SM01245">
    <property type="entry name" value="Jag_N"/>
    <property type="match status" value="1"/>
</dbReference>
<feature type="domain" description="R3H" evidence="7">
    <location>
        <begin position="191"/>
        <end position="256"/>
    </location>
</feature>
<dbReference type="PANTHER" id="PTHR35800:SF1">
    <property type="entry name" value="RNA-BINDING PROTEIN KHPB"/>
    <property type="match status" value="1"/>
</dbReference>
<dbReference type="SMART" id="SM00393">
    <property type="entry name" value="R3H"/>
    <property type="match status" value="1"/>
</dbReference>
<evidence type="ECO:0000256" key="2">
    <source>
        <dbReference type="ARBA" id="ARBA00022884"/>
    </source>
</evidence>
<reference evidence="8 9" key="1">
    <citation type="submission" date="2023-07" db="EMBL/GenBank/DDBJ databases">
        <title>Paenibacillus sp. JX-17 nov. isolated from soil.</title>
        <authorList>
            <person name="Wan Y."/>
            <person name="Liu B."/>
        </authorList>
    </citation>
    <scope>NUCLEOTIDE SEQUENCE [LARGE SCALE GENOMIC DNA]</scope>
    <source>
        <strain evidence="8 9">JX-17</strain>
    </source>
</reference>
<dbReference type="Pfam" id="PF13083">
    <property type="entry name" value="KH_KhpA-B"/>
    <property type="match status" value="1"/>
</dbReference>
<keyword evidence="9" id="KW-1185">Reference proteome</keyword>
<sequence length="256" mass="28312">MTKVVASGKTVEIAVEQGLSQLGVSRDRVTVSVLEQPSKGFLGLFRTREAKVELTLLPLQGQEEMITASEQISASAPVASAPSIKEQHVEPVSVDPDDIPAMAEQQTGPDPYEEAVQFLIDVAREMGLTIKVNIHHGKDGSTFDIIGSELGMLIGRRGQTLDSLQYLVNIVANRYSTGFIRIILDAENFRARRQKTLEDLAERLAGQVLRTGKESILEPMPAAERKIIHARLQHHKQIKTYSKGEDPNRRVVISRK</sequence>
<dbReference type="Gene3D" id="3.30.300.20">
    <property type="match status" value="1"/>
</dbReference>
<evidence type="ECO:0000256" key="6">
    <source>
        <dbReference type="HAMAP-Rule" id="MF_00867"/>
    </source>
</evidence>
<dbReference type="InterPro" id="IPR038247">
    <property type="entry name" value="Jag_N_dom_sf"/>
</dbReference>
<dbReference type="CDD" id="cd02414">
    <property type="entry name" value="KH-II_Jag"/>
    <property type="match status" value="1"/>
</dbReference>
<dbReference type="InterPro" id="IPR039247">
    <property type="entry name" value="KhpB"/>
</dbReference>
<evidence type="ECO:0000256" key="5">
    <source>
        <dbReference type="ARBA" id="ARBA00023316"/>
    </source>
</evidence>
<keyword evidence="5 6" id="KW-0961">Cell wall biogenesis/degradation</keyword>
<feature type="region of interest" description="Jag_N domain" evidence="6">
    <location>
        <begin position="5"/>
        <end position="55"/>
    </location>
</feature>
<dbReference type="RefSeq" id="WP_305023368.1">
    <property type="nucleotide sequence ID" value="NZ_JAUQTB010000003.1"/>
</dbReference>
<gene>
    <name evidence="8" type="primary">jag</name>
    <name evidence="6" type="synonym">eloR</name>
    <name evidence="6" type="synonym">khpB</name>
    <name evidence="8" type="ORF">Q5741_06975</name>
</gene>
<proteinExistence type="inferred from homology"/>
<dbReference type="InterPro" id="IPR036867">
    <property type="entry name" value="R3H_dom_sf"/>
</dbReference>
<keyword evidence="3 6" id="KW-0133">Cell shape</keyword>
<comment type="subcellular location">
    <subcellularLocation>
        <location evidence="6">Cytoplasm</location>
    </subcellularLocation>
</comment>
<evidence type="ECO:0000313" key="9">
    <source>
        <dbReference type="Proteomes" id="UP001240171"/>
    </source>
</evidence>
<protein>
    <recommendedName>
        <fullName evidence="6">RNA-binding protein KhpB</fullName>
    </recommendedName>
    <alternativeName>
        <fullName evidence="6">RNA-binding protein EloR</fullName>
    </alternativeName>
</protein>
<comment type="domain">
    <text evidence="6">Has an N-terminal Jag-N domain and 2 RNA-binding domains (KH and R3H).</text>
</comment>
<comment type="subunit">
    <text evidence="6">Forms a complex with KhpA.</text>
</comment>
<dbReference type="Pfam" id="PF01424">
    <property type="entry name" value="R3H"/>
    <property type="match status" value="1"/>
</dbReference>
<dbReference type="Gene3D" id="3.30.30.80">
    <property type="entry name" value="probable RNA-binding protein from clostridium symbiosum atcc 14940"/>
    <property type="match status" value="1"/>
</dbReference>
<dbReference type="InterPro" id="IPR015946">
    <property type="entry name" value="KH_dom-like_a/b"/>
</dbReference>
<comment type="similarity">
    <text evidence="6">Belongs to the KhpB RNA-binding protein family.</text>
</comment>
<dbReference type="NCBIfam" id="NF041568">
    <property type="entry name" value="Jag_EloR"/>
    <property type="match status" value="1"/>
</dbReference>
<keyword evidence="4 6" id="KW-0143">Chaperone</keyword>
<dbReference type="EMBL" id="JAUQTB010000003">
    <property type="protein sequence ID" value="MDO7906161.1"/>
    <property type="molecule type" value="Genomic_DNA"/>
</dbReference>
<keyword evidence="1 6" id="KW-0963">Cytoplasm</keyword>